<sequence>MPQALGIQQVEGKPGKVYYPLRPYDVPKPTPGPKELLVRISAASLNHRDLFIRRHLYPGISFATPMLADASGTVVEVGDSCADPSLLNQPVVLTPCRGWDSDPAGPEDPRGVIVLGNSRFTPLGMAQEYVVVAEGEVERLPAHLSAVEAAALPLVGLTGWRALVTKSGNAEAGRNILVTGIGGGVALSVLQFAAAMGCNVFVTSGSPEKIERAKAMGARGGVPYKSDTWEKELAAMLPKDRPFLDAIVDGAGGDILARTIRILKHGGVIAQYGMTVAPKMDWPASAFLKNIDLRGTSMGSRKEFADMVDFVREKKITPVVDRVVRGLDNLDGIEGLFKVMDEGKQFGKLVIEINGDSSSRL</sequence>
<dbReference type="SUPFAM" id="SSF50129">
    <property type="entry name" value="GroES-like"/>
    <property type="match status" value="1"/>
</dbReference>
<organism evidence="2 3">
    <name type="scientific">Cephalotrichum gorgonifer</name>
    <dbReference type="NCBI Taxonomy" id="2041049"/>
    <lineage>
        <taxon>Eukaryota</taxon>
        <taxon>Fungi</taxon>
        <taxon>Dikarya</taxon>
        <taxon>Ascomycota</taxon>
        <taxon>Pezizomycotina</taxon>
        <taxon>Sordariomycetes</taxon>
        <taxon>Hypocreomycetidae</taxon>
        <taxon>Microascales</taxon>
        <taxon>Microascaceae</taxon>
        <taxon>Cephalotrichum</taxon>
    </lineage>
</organism>
<comment type="caution">
    <text evidence="2">The sequence shown here is derived from an EMBL/GenBank/DDBJ whole genome shotgun (WGS) entry which is preliminary data.</text>
</comment>
<proteinExistence type="predicted"/>
<dbReference type="Gene3D" id="3.90.180.10">
    <property type="entry name" value="Medium-chain alcohol dehydrogenases, catalytic domain"/>
    <property type="match status" value="1"/>
</dbReference>
<keyword evidence="3" id="KW-1185">Reference proteome</keyword>
<dbReference type="Pfam" id="PF00107">
    <property type="entry name" value="ADH_zinc_N"/>
    <property type="match status" value="1"/>
</dbReference>
<gene>
    <name evidence="2" type="ORF">DNG_08611</name>
</gene>
<dbReference type="PANTHER" id="PTHR45033:SF3">
    <property type="entry name" value="DEHYDROGENASE, PUTATIVE (AFU_ORTHOLOGUE AFUA_2G13270)-RELATED"/>
    <property type="match status" value="1"/>
</dbReference>
<dbReference type="InterPro" id="IPR013154">
    <property type="entry name" value="ADH-like_N"/>
</dbReference>
<evidence type="ECO:0000259" key="1">
    <source>
        <dbReference type="SMART" id="SM00829"/>
    </source>
</evidence>
<dbReference type="InterPro" id="IPR013149">
    <property type="entry name" value="ADH-like_C"/>
</dbReference>
<feature type="domain" description="Enoyl reductase (ER)" evidence="1">
    <location>
        <begin position="12"/>
        <end position="351"/>
    </location>
</feature>
<dbReference type="SUPFAM" id="SSF51735">
    <property type="entry name" value="NAD(P)-binding Rossmann-fold domains"/>
    <property type="match status" value="1"/>
</dbReference>
<reference evidence="2" key="1">
    <citation type="submission" date="2018-03" db="EMBL/GenBank/DDBJ databases">
        <authorList>
            <person name="Guldener U."/>
        </authorList>
    </citation>
    <scope>NUCLEOTIDE SEQUENCE</scope>
</reference>
<dbReference type="InterPro" id="IPR052711">
    <property type="entry name" value="Zinc_ADH-like"/>
</dbReference>
<protein>
    <submittedName>
        <fullName evidence="2">Related to alcohol dehydrogenase</fullName>
    </submittedName>
</protein>
<dbReference type="Pfam" id="PF08240">
    <property type="entry name" value="ADH_N"/>
    <property type="match status" value="1"/>
</dbReference>
<name>A0AAE8N6S6_9PEZI</name>
<accession>A0AAE8N6S6</accession>
<dbReference type="Proteomes" id="UP001187682">
    <property type="component" value="Unassembled WGS sequence"/>
</dbReference>
<dbReference type="EMBL" id="ONZQ02000014">
    <property type="protein sequence ID" value="SPO05922.1"/>
    <property type="molecule type" value="Genomic_DNA"/>
</dbReference>
<evidence type="ECO:0000313" key="3">
    <source>
        <dbReference type="Proteomes" id="UP001187682"/>
    </source>
</evidence>
<dbReference type="PANTHER" id="PTHR45033">
    <property type="match status" value="1"/>
</dbReference>
<dbReference type="GO" id="GO:0016491">
    <property type="term" value="F:oxidoreductase activity"/>
    <property type="evidence" value="ECO:0007669"/>
    <property type="project" value="InterPro"/>
</dbReference>
<dbReference type="SMART" id="SM00829">
    <property type="entry name" value="PKS_ER"/>
    <property type="match status" value="1"/>
</dbReference>
<dbReference type="Gene3D" id="3.40.50.720">
    <property type="entry name" value="NAD(P)-binding Rossmann-like Domain"/>
    <property type="match status" value="1"/>
</dbReference>
<dbReference type="AlphaFoldDB" id="A0AAE8N6S6"/>
<dbReference type="InterPro" id="IPR011032">
    <property type="entry name" value="GroES-like_sf"/>
</dbReference>
<dbReference type="InterPro" id="IPR020843">
    <property type="entry name" value="ER"/>
</dbReference>
<dbReference type="InterPro" id="IPR036291">
    <property type="entry name" value="NAD(P)-bd_dom_sf"/>
</dbReference>
<dbReference type="FunFam" id="3.40.50.720:FF:000481">
    <property type="entry name" value="Alcohol dehydrogenase, variant"/>
    <property type="match status" value="1"/>
</dbReference>
<evidence type="ECO:0000313" key="2">
    <source>
        <dbReference type="EMBL" id="SPO05922.1"/>
    </source>
</evidence>